<protein>
    <recommendedName>
        <fullName evidence="2">DUF7730 domain-containing protein</fullName>
    </recommendedName>
</protein>
<keyword evidence="1" id="KW-0472">Membrane</keyword>
<evidence type="ECO:0000256" key="1">
    <source>
        <dbReference type="SAM" id="Phobius"/>
    </source>
</evidence>
<dbReference type="PANTHER" id="PTHR38790">
    <property type="entry name" value="2EXR DOMAIN-CONTAINING PROTEIN-RELATED"/>
    <property type="match status" value="1"/>
</dbReference>
<name>A0A2V1D3L6_9PLEO</name>
<dbReference type="Pfam" id="PF24864">
    <property type="entry name" value="DUF7730"/>
    <property type="match status" value="1"/>
</dbReference>
<gene>
    <name evidence="3" type="ORF">DM02DRAFT_270296</name>
</gene>
<dbReference type="OrthoDB" id="3801532at2759"/>
<feature type="transmembrane region" description="Helical" evidence="1">
    <location>
        <begin position="25"/>
        <end position="42"/>
    </location>
</feature>
<proteinExistence type="predicted"/>
<organism evidence="3 4">
    <name type="scientific">Periconia macrospinosa</name>
    <dbReference type="NCBI Taxonomy" id="97972"/>
    <lineage>
        <taxon>Eukaryota</taxon>
        <taxon>Fungi</taxon>
        <taxon>Dikarya</taxon>
        <taxon>Ascomycota</taxon>
        <taxon>Pezizomycotina</taxon>
        <taxon>Dothideomycetes</taxon>
        <taxon>Pleosporomycetidae</taxon>
        <taxon>Pleosporales</taxon>
        <taxon>Massarineae</taxon>
        <taxon>Periconiaceae</taxon>
        <taxon>Periconia</taxon>
    </lineage>
</organism>
<dbReference type="InterPro" id="IPR056632">
    <property type="entry name" value="DUF7730"/>
</dbReference>
<dbReference type="Proteomes" id="UP000244855">
    <property type="component" value="Unassembled WGS sequence"/>
</dbReference>
<dbReference type="AlphaFoldDB" id="A0A2V1D3L6"/>
<evidence type="ECO:0000313" key="4">
    <source>
        <dbReference type="Proteomes" id="UP000244855"/>
    </source>
</evidence>
<dbReference type="EMBL" id="KZ805665">
    <property type="protein sequence ID" value="PVH92602.1"/>
    <property type="molecule type" value="Genomic_DNA"/>
</dbReference>
<sequence length="343" mass="39434">MAPLKSELEYFKYTHPVVTSTCTKLLYVITFPLCCSFCFFCCRFPGVKRRRGGCVRRPGLSQRETEKRGFMTDIHYQHKEQRLKRRQSLSIASSTDTSSWIKKLRGKTTSNQASNQASSPLFAKLPVEVRERIYEYVLLGSGAVQWYFPQAYTAMRKPLSLTTMPCLATDGGLENIHSQTSREETGASGCSLLRTCRLIYTEALPILYCNMQFAFETAGSLRAFSCITSTSKLEMIRSARIDIACSYSNRPWDSNGLDIFSSWKNLRKLYVVIRVDAYLSGTALPNHIIERELEVLPRQYDLYYVVFHHHHHDQDDRYIPNQRDRYLHPTSIAYSNYIKATSG</sequence>
<accession>A0A2V1D3L6</accession>
<evidence type="ECO:0000313" key="3">
    <source>
        <dbReference type="EMBL" id="PVH92602.1"/>
    </source>
</evidence>
<feature type="domain" description="DUF7730" evidence="2">
    <location>
        <begin position="115"/>
        <end position="245"/>
    </location>
</feature>
<keyword evidence="4" id="KW-1185">Reference proteome</keyword>
<keyword evidence="1" id="KW-0812">Transmembrane</keyword>
<keyword evidence="1" id="KW-1133">Transmembrane helix</keyword>
<evidence type="ECO:0000259" key="2">
    <source>
        <dbReference type="Pfam" id="PF24864"/>
    </source>
</evidence>
<reference evidence="3 4" key="1">
    <citation type="journal article" date="2018" name="Sci. Rep.">
        <title>Comparative genomics provides insights into the lifestyle and reveals functional heterogeneity of dark septate endophytic fungi.</title>
        <authorList>
            <person name="Knapp D.G."/>
            <person name="Nemeth J.B."/>
            <person name="Barry K."/>
            <person name="Hainaut M."/>
            <person name="Henrissat B."/>
            <person name="Johnson J."/>
            <person name="Kuo A."/>
            <person name="Lim J.H.P."/>
            <person name="Lipzen A."/>
            <person name="Nolan M."/>
            <person name="Ohm R.A."/>
            <person name="Tamas L."/>
            <person name="Grigoriev I.V."/>
            <person name="Spatafora J.W."/>
            <person name="Nagy L.G."/>
            <person name="Kovacs G.M."/>
        </authorList>
    </citation>
    <scope>NUCLEOTIDE SEQUENCE [LARGE SCALE GENOMIC DNA]</scope>
    <source>
        <strain evidence="3 4">DSE2036</strain>
    </source>
</reference>